<dbReference type="RefSeq" id="WP_212492404.1">
    <property type="nucleotide sequence ID" value="NZ_JAFCJH010000007.1"/>
</dbReference>
<feature type="domain" description="HTH cro/C1-type" evidence="1">
    <location>
        <begin position="12"/>
        <end position="73"/>
    </location>
</feature>
<dbReference type="EMBL" id="JAFCJH010000007">
    <property type="protein sequence ID" value="MBR0795661.1"/>
    <property type="molecule type" value="Genomic_DNA"/>
</dbReference>
<gene>
    <name evidence="2" type="ORF">JQ615_09705</name>
</gene>
<keyword evidence="3" id="KW-1185">Reference proteome</keyword>
<dbReference type="Proteomes" id="UP001315278">
    <property type="component" value="Unassembled WGS sequence"/>
</dbReference>
<dbReference type="PROSITE" id="PS50943">
    <property type="entry name" value="HTH_CROC1"/>
    <property type="match status" value="1"/>
</dbReference>
<reference evidence="3" key="1">
    <citation type="journal article" date="2021" name="ISME J.">
        <title>Evolutionary origin and ecological implication of a unique nif island in free-living Bradyrhizobium lineages.</title>
        <authorList>
            <person name="Tao J."/>
        </authorList>
    </citation>
    <scope>NUCLEOTIDE SEQUENCE [LARGE SCALE GENOMIC DNA]</scope>
    <source>
        <strain evidence="3">SZCCT0434</strain>
    </source>
</reference>
<protein>
    <submittedName>
        <fullName evidence="2">Helix-turn-helix transcriptional regulator</fullName>
    </submittedName>
</protein>
<dbReference type="SUPFAM" id="SSF47413">
    <property type="entry name" value="lambda repressor-like DNA-binding domains"/>
    <property type="match status" value="1"/>
</dbReference>
<dbReference type="CDD" id="cd00093">
    <property type="entry name" value="HTH_XRE"/>
    <property type="match status" value="1"/>
</dbReference>
<dbReference type="InterPro" id="IPR010982">
    <property type="entry name" value="Lambda_DNA-bd_dom_sf"/>
</dbReference>
<accession>A0ABS5FGY7</accession>
<dbReference type="Gene3D" id="1.10.260.40">
    <property type="entry name" value="lambda repressor-like DNA-binding domains"/>
    <property type="match status" value="1"/>
</dbReference>
<organism evidence="2 3">
    <name type="scientific">Bradyrhizobium jicamae</name>
    <dbReference type="NCBI Taxonomy" id="280332"/>
    <lineage>
        <taxon>Bacteria</taxon>
        <taxon>Pseudomonadati</taxon>
        <taxon>Pseudomonadota</taxon>
        <taxon>Alphaproteobacteria</taxon>
        <taxon>Hyphomicrobiales</taxon>
        <taxon>Nitrobacteraceae</taxon>
        <taxon>Bradyrhizobium</taxon>
    </lineage>
</organism>
<comment type="caution">
    <text evidence="2">The sequence shown here is derived from an EMBL/GenBank/DDBJ whole genome shotgun (WGS) entry which is preliminary data.</text>
</comment>
<proteinExistence type="predicted"/>
<sequence length="113" mass="12955">MAESEQSFGGAIAEARKAKGWSLRELASRILREDEESISQQYLNDIEHDRRSPSSDRMVQQFSDVLGINRDWLYYLAGRFPEDVRVRNLSQEQVRKAMLAFRGGPVKGKHSAK</sequence>
<name>A0ABS5FGY7_9BRAD</name>
<dbReference type="SMART" id="SM00530">
    <property type="entry name" value="HTH_XRE"/>
    <property type="match status" value="1"/>
</dbReference>
<dbReference type="Pfam" id="PF01381">
    <property type="entry name" value="HTH_3"/>
    <property type="match status" value="1"/>
</dbReference>
<evidence type="ECO:0000259" key="1">
    <source>
        <dbReference type="PROSITE" id="PS50943"/>
    </source>
</evidence>
<evidence type="ECO:0000313" key="2">
    <source>
        <dbReference type="EMBL" id="MBR0795661.1"/>
    </source>
</evidence>
<evidence type="ECO:0000313" key="3">
    <source>
        <dbReference type="Proteomes" id="UP001315278"/>
    </source>
</evidence>
<dbReference type="InterPro" id="IPR001387">
    <property type="entry name" value="Cro/C1-type_HTH"/>
</dbReference>